<feature type="binding site" evidence="8">
    <location>
        <position position="61"/>
    </location>
    <ligand>
        <name>(R)-pantoate</name>
        <dbReference type="ChEBI" id="CHEBI:15980"/>
    </ligand>
</feature>
<dbReference type="GO" id="GO:0015940">
    <property type="term" value="P:pantothenate biosynthetic process"/>
    <property type="evidence" value="ECO:0007669"/>
    <property type="project" value="UniProtKB-UniRule"/>
</dbReference>
<comment type="miscellaneous">
    <text evidence="8">The reaction proceeds by a bi uni uni bi ping pong mechanism.</text>
</comment>
<dbReference type="Gene3D" id="3.30.1300.10">
    <property type="entry name" value="Pantoate-beta-alanine ligase, C-terminal domain"/>
    <property type="match status" value="1"/>
</dbReference>
<keyword evidence="6 8" id="KW-0067">ATP-binding</keyword>
<evidence type="ECO:0000256" key="6">
    <source>
        <dbReference type="ARBA" id="ARBA00022840"/>
    </source>
</evidence>
<sequence>MNTFKKIEELRAELLKYRLENKKIGLVPTMGALHHGHISLVEKAKEKSDVVAVSIFVNPTQFNNPEDLEKYPRNIERDLDLLKKAGCDIVFTPEVTEMYAGSHDLKISFGTLENSLEGKFRPGHFSGVGQIVSKLFNIFQPHSAFFGQKDLQQFFIIKKLINQLCFPIELHMIPTKREDNGLAMSSRNERLTQEEKLEAGLIYQTLKLSAEAILEGRSIHHVIEQANELFAKNERLKLEYFEVVETENFTGISTVSDPKTTALCIAAEIGKVRLIDNLLLNY</sequence>
<dbReference type="UniPathway" id="UPA00028">
    <property type="reaction ID" value="UER00005"/>
</dbReference>
<feature type="binding site" evidence="8">
    <location>
        <begin position="30"/>
        <end position="37"/>
    </location>
    <ligand>
        <name>ATP</name>
        <dbReference type="ChEBI" id="CHEBI:30616"/>
    </ligand>
</feature>
<dbReference type="InterPro" id="IPR042176">
    <property type="entry name" value="Pantoate_ligase_C"/>
</dbReference>
<dbReference type="PANTHER" id="PTHR21299">
    <property type="entry name" value="CYTIDYLATE KINASE/PANTOATE-BETA-ALANINE LIGASE"/>
    <property type="match status" value="1"/>
</dbReference>
<dbReference type="PANTHER" id="PTHR21299:SF1">
    <property type="entry name" value="PANTOATE--BETA-ALANINE LIGASE"/>
    <property type="match status" value="1"/>
</dbReference>
<feature type="active site" description="Proton donor" evidence="8">
    <location>
        <position position="37"/>
    </location>
</feature>
<dbReference type="EMBL" id="JSVA01000010">
    <property type="protein sequence ID" value="KOF02584.1"/>
    <property type="molecule type" value="Genomic_DNA"/>
</dbReference>
<dbReference type="HAMAP" id="MF_00158">
    <property type="entry name" value="PanC"/>
    <property type="match status" value="1"/>
</dbReference>
<evidence type="ECO:0000256" key="8">
    <source>
        <dbReference type="HAMAP-Rule" id="MF_00158"/>
    </source>
</evidence>
<dbReference type="SUPFAM" id="SSF52374">
    <property type="entry name" value="Nucleotidylyl transferase"/>
    <property type="match status" value="1"/>
</dbReference>
<keyword evidence="5 8" id="KW-0547">Nucleotide-binding</keyword>
<dbReference type="NCBIfam" id="TIGR00018">
    <property type="entry name" value="panC"/>
    <property type="match status" value="1"/>
</dbReference>
<dbReference type="InterPro" id="IPR014729">
    <property type="entry name" value="Rossmann-like_a/b/a_fold"/>
</dbReference>
<feature type="binding site" evidence="8">
    <location>
        <begin position="147"/>
        <end position="150"/>
    </location>
    <ligand>
        <name>ATP</name>
        <dbReference type="ChEBI" id="CHEBI:30616"/>
    </ligand>
</feature>
<keyword evidence="8" id="KW-0963">Cytoplasm</keyword>
<dbReference type="RefSeq" id="WP_053223515.1">
    <property type="nucleotide sequence ID" value="NZ_JSVA01000010.1"/>
</dbReference>
<proteinExistence type="inferred from homology"/>
<comment type="caution">
    <text evidence="8">Lacks conserved residue(s) required for the propagation of feature annotation.</text>
</comment>
<name>A0A0L8AJP5_9BACT</name>
<gene>
    <name evidence="8" type="primary">panC</name>
    <name evidence="9" type="ORF">OB69_09635</name>
</gene>
<dbReference type="OrthoDB" id="9773087at2"/>
<keyword evidence="4 8" id="KW-0566">Pantothenate biosynthesis</keyword>
<dbReference type="FunFam" id="3.40.50.620:FF:000013">
    <property type="entry name" value="Pantothenate synthetase"/>
    <property type="match status" value="1"/>
</dbReference>
<evidence type="ECO:0000256" key="4">
    <source>
        <dbReference type="ARBA" id="ARBA00022655"/>
    </source>
</evidence>
<reference evidence="10" key="1">
    <citation type="submission" date="2014-11" db="EMBL/GenBank/DDBJ databases">
        <title>Genome sequencing of Roseivirga sp. D-25.</title>
        <authorList>
            <person name="Selvaratnam C."/>
            <person name="Thevarajoo S."/>
            <person name="Goh K.M."/>
            <person name="Eee R."/>
            <person name="Chan K.-G."/>
            <person name="Chong C.S."/>
        </authorList>
    </citation>
    <scope>NUCLEOTIDE SEQUENCE [LARGE SCALE GENOMIC DNA]</scope>
    <source>
        <strain evidence="10">D-25</strain>
    </source>
</reference>
<dbReference type="GO" id="GO:0005829">
    <property type="term" value="C:cytosol"/>
    <property type="evidence" value="ECO:0007669"/>
    <property type="project" value="TreeGrafter"/>
</dbReference>
<protein>
    <recommendedName>
        <fullName evidence="8">Pantothenate synthetase</fullName>
        <shortName evidence="8">PS</shortName>
        <ecNumber evidence="8">6.3.2.1</ecNumber>
    </recommendedName>
    <alternativeName>
        <fullName evidence="8">Pantoate--beta-alanine ligase</fullName>
    </alternativeName>
    <alternativeName>
        <fullName evidence="8">Pantoate-activating enzyme</fullName>
    </alternativeName>
</protein>
<dbReference type="EC" id="6.3.2.1" evidence="8"/>
<feature type="binding site" evidence="8">
    <location>
        <position position="61"/>
    </location>
    <ligand>
        <name>beta-alanine</name>
        <dbReference type="ChEBI" id="CHEBI:57966"/>
    </ligand>
</feature>
<evidence type="ECO:0000256" key="3">
    <source>
        <dbReference type="ARBA" id="ARBA00022598"/>
    </source>
</evidence>
<evidence type="ECO:0000256" key="5">
    <source>
        <dbReference type="ARBA" id="ARBA00022741"/>
    </source>
</evidence>
<evidence type="ECO:0000313" key="10">
    <source>
        <dbReference type="Proteomes" id="UP000036908"/>
    </source>
</evidence>
<comment type="function">
    <text evidence="8">Catalyzes the condensation of pantoate with beta-alanine in an ATP-dependent reaction via a pantoyl-adenylate intermediate.</text>
</comment>
<feature type="binding site" evidence="8">
    <location>
        <position position="153"/>
    </location>
    <ligand>
        <name>(R)-pantoate</name>
        <dbReference type="ChEBI" id="CHEBI:15980"/>
    </ligand>
</feature>
<evidence type="ECO:0000256" key="7">
    <source>
        <dbReference type="ARBA" id="ARBA00048258"/>
    </source>
</evidence>
<dbReference type="CDD" id="cd00560">
    <property type="entry name" value="PanC"/>
    <property type="match status" value="1"/>
</dbReference>
<comment type="catalytic activity">
    <reaction evidence="7 8">
        <text>(R)-pantoate + beta-alanine + ATP = (R)-pantothenate + AMP + diphosphate + H(+)</text>
        <dbReference type="Rhea" id="RHEA:10912"/>
        <dbReference type="ChEBI" id="CHEBI:15378"/>
        <dbReference type="ChEBI" id="CHEBI:15980"/>
        <dbReference type="ChEBI" id="CHEBI:29032"/>
        <dbReference type="ChEBI" id="CHEBI:30616"/>
        <dbReference type="ChEBI" id="CHEBI:33019"/>
        <dbReference type="ChEBI" id="CHEBI:57966"/>
        <dbReference type="ChEBI" id="CHEBI:456215"/>
        <dbReference type="EC" id="6.3.2.1"/>
    </reaction>
</comment>
<comment type="caution">
    <text evidence="9">The sequence shown here is derived from an EMBL/GenBank/DDBJ whole genome shotgun (WGS) entry which is preliminary data.</text>
</comment>
<comment type="subunit">
    <text evidence="8">Homodimer.</text>
</comment>
<keyword evidence="10" id="KW-1185">Reference proteome</keyword>
<dbReference type="PATRIC" id="fig|1566026.4.peg.207"/>
<evidence type="ECO:0000256" key="1">
    <source>
        <dbReference type="ARBA" id="ARBA00004990"/>
    </source>
</evidence>
<comment type="pathway">
    <text evidence="1 8">Cofactor biosynthesis; (R)-pantothenate biosynthesis; (R)-pantothenate from (R)-pantoate and beta-alanine: step 1/1.</text>
</comment>
<dbReference type="NCBIfam" id="TIGR00125">
    <property type="entry name" value="cyt_tran_rel"/>
    <property type="match status" value="1"/>
</dbReference>
<evidence type="ECO:0000313" key="9">
    <source>
        <dbReference type="EMBL" id="KOF02584.1"/>
    </source>
</evidence>
<evidence type="ECO:0000256" key="2">
    <source>
        <dbReference type="ARBA" id="ARBA00009256"/>
    </source>
</evidence>
<dbReference type="InterPro" id="IPR004821">
    <property type="entry name" value="Cyt_trans-like"/>
</dbReference>
<comment type="subcellular location">
    <subcellularLocation>
        <location evidence="8">Cytoplasm</location>
    </subcellularLocation>
</comment>
<organism evidence="9 10">
    <name type="scientific">Roseivirga seohaensis subsp. aquiponti</name>
    <dbReference type="NCBI Taxonomy" id="1566026"/>
    <lineage>
        <taxon>Bacteria</taxon>
        <taxon>Pseudomonadati</taxon>
        <taxon>Bacteroidota</taxon>
        <taxon>Cytophagia</taxon>
        <taxon>Cytophagales</taxon>
        <taxon>Roseivirgaceae</taxon>
        <taxon>Roseivirga</taxon>
    </lineage>
</organism>
<dbReference type="Proteomes" id="UP000036908">
    <property type="component" value="Unassembled WGS sequence"/>
</dbReference>
<comment type="similarity">
    <text evidence="2 8">Belongs to the pantothenate synthetase family.</text>
</comment>
<keyword evidence="3 8" id="KW-0436">Ligase</keyword>
<accession>A0A0L8AJP5</accession>
<feature type="binding site" evidence="8">
    <location>
        <begin position="184"/>
        <end position="187"/>
    </location>
    <ligand>
        <name>ATP</name>
        <dbReference type="ChEBI" id="CHEBI:30616"/>
    </ligand>
</feature>
<dbReference type="InterPro" id="IPR003721">
    <property type="entry name" value="Pantoate_ligase"/>
</dbReference>
<dbReference type="Pfam" id="PF02569">
    <property type="entry name" value="Pantoate_ligase"/>
    <property type="match status" value="1"/>
</dbReference>
<dbReference type="Gene3D" id="3.40.50.620">
    <property type="entry name" value="HUPs"/>
    <property type="match status" value="1"/>
</dbReference>
<dbReference type="GO" id="GO:0005524">
    <property type="term" value="F:ATP binding"/>
    <property type="evidence" value="ECO:0007669"/>
    <property type="project" value="UniProtKB-KW"/>
</dbReference>
<dbReference type="AlphaFoldDB" id="A0A0L8AJP5"/>
<dbReference type="GO" id="GO:0004592">
    <property type="term" value="F:pantoate-beta-alanine ligase activity"/>
    <property type="evidence" value="ECO:0007669"/>
    <property type="project" value="UniProtKB-UniRule"/>
</dbReference>